<sequence length="202" mass="22019">MFHLTHRMVRLLIGLFFFGFAAAMMLRAQVGVDPWTVLAEGLMLTTGIGIGWWVVILGLVVLLLWIPLRQRPGFGTVLNALLVGPFMEIGLLYIDTPDTLVQRWLVFLTGVLMLAIASGLYIGAGFGSGPRDGLMTGANKRFGWPIWIVRTSIEVTVLLIGWALGGNFGLGTIVFAFSIGPLVHRTIPALRVPPYSVKDTGK</sequence>
<evidence type="ECO:0000256" key="1">
    <source>
        <dbReference type="SAM" id="Phobius"/>
    </source>
</evidence>
<evidence type="ECO:0000313" key="3">
    <source>
        <dbReference type="Proteomes" id="UP000243077"/>
    </source>
</evidence>
<evidence type="ECO:0000313" key="2">
    <source>
        <dbReference type="EMBL" id="AVG23082.1"/>
    </source>
</evidence>
<feature type="transmembrane region" description="Helical" evidence="1">
    <location>
        <begin position="100"/>
        <end position="122"/>
    </location>
</feature>
<dbReference type="AlphaFoldDB" id="A0A2L2BN88"/>
<dbReference type="PANTHER" id="PTHR40078">
    <property type="entry name" value="INTEGRAL MEMBRANE PROTEIN-RELATED"/>
    <property type="match status" value="1"/>
</dbReference>
<dbReference type="RefSeq" id="WP_245867950.1">
    <property type="nucleotide sequence ID" value="NZ_CP026923.1"/>
</dbReference>
<dbReference type="PANTHER" id="PTHR40078:SF1">
    <property type="entry name" value="INTEGRAL MEMBRANE PROTEIN"/>
    <property type="match status" value="1"/>
</dbReference>
<accession>A0A2L2BN88</accession>
<keyword evidence="1" id="KW-0812">Transmembrane</keyword>
<dbReference type="InterPro" id="IPR038750">
    <property type="entry name" value="YczE/YyaS-like"/>
</dbReference>
<proteinExistence type="predicted"/>
<reference evidence="2 3" key="1">
    <citation type="submission" date="2018-02" db="EMBL/GenBank/DDBJ databases">
        <title>Complete genome of the streamlined marine actinobacterium Pontimonas salivibrio CL-TW6 adapted to coastal planktonic lifestype.</title>
        <authorList>
            <person name="Cho B.C."/>
            <person name="Hardies S.C."/>
            <person name="Jang G.I."/>
            <person name="Hwang C.Y."/>
        </authorList>
    </citation>
    <scope>NUCLEOTIDE SEQUENCE [LARGE SCALE GENOMIC DNA]</scope>
    <source>
        <strain evidence="2 3">CL-TW6</strain>
    </source>
</reference>
<name>A0A2L2BN88_9MICO</name>
<keyword evidence="3" id="KW-1185">Reference proteome</keyword>
<feature type="transmembrane region" description="Helical" evidence="1">
    <location>
        <begin position="49"/>
        <end position="66"/>
    </location>
</feature>
<keyword evidence="1" id="KW-1133">Transmembrane helix</keyword>
<dbReference type="Proteomes" id="UP000243077">
    <property type="component" value="Chromosome"/>
</dbReference>
<gene>
    <name evidence="2" type="ORF">C3B54_1175</name>
</gene>
<dbReference type="KEGG" id="psai:C3B54_1175"/>
<dbReference type="Pfam" id="PF19700">
    <property type="entry name" value="DUF6198"/>
    <property type="match status" value="1"/>
</dbReference>
<feature type="transmembrane region" description="Helical" evidence="1">
    <location>
        <begin position="73"/>
        <end position="94"/>
    </location>
</feature>
<dbReference type="EMBL" id="CP026923">
    <property type="protein sequence ID" value="AVG23082.1"/>
    <property type="molecule type" value="Genomic_DNA"/>
</dbReference>
<organism evidence="2 3">
    <name type="scientific">Pontimonas salivibrio</name>
    <dbReference type="NCBI Taxonomy" id="1159327"/>
    <lineage>
        <taxon>Bacteria</taxon>
        <taxon>Bacillati</taxon>
        <taxon>Actinomycetota</taxon>
        <taxon>Actinomycetes</taxon>
        <taxon>Micrococcales</taxon>
        <taxon>Microbacteriaceae</taxon>
        <taxon>Pontimonas</taxon>
    </lineage>
</organism>
<keyword evidence="1" id="KW-0472">Membrane</keyword>
<protein>
    <submittedName>
        <fullName evidence="2">Putative transporter YczE</fullName>
    </submittedName>
</protein>
<feature type="transmembrane region" description="Helical" evidence="1">
    <location>
        <begin position="168"/>
        <end position="187"/>
    </location>
</feature>